<reference evidence="1 2" key="1">
    <citation type="journal article" date="2018" name="Front. Plant Sci.">
        <title>Red Clover (Trifolium pratense) and Zigzag Clover (T. medium) - A Picture of Genomic Similarities and Differences.</title>
        <authorList>
            <person name="Dluhosova J."/>
            <person name="Istvanek J."/>
            <person name="Nedelnik J."/>
            <person name="Repkova J."/>
        </authorList>
    </citation>
    <scope>NUCLEOTIDE SEQUENCE [LARGE SCALE GENOMIC DNA]</scope>
    <source>
        <strain evidence="2">cv. 10/8</strain>
        <tissue evidence="1">Leaf</tissue>
    </source>
</reference>
<gene>
    <name evidence="1" type="ORF">A2U01_0005034</name>
</gene>
<keyword evidence="1" id="KW-0808">Transferase</keyword>
<keyword evidence="2" id="KW-1185">Reference proteome</keyword>
<dbReference type="GO" id="GO:0016301">
    <property type="term" value="F:kinase activity"/>
    <property type="evidence" value="ECO:0007669"/>
    <property type="project" value="UniProtKB-KW"/>
</dbReference>
<organism evidence="1 2">
    <name type="scientific">Trifolium medium</name>
    <dbReference type="NCBI Taxonomy" id="97028"/>
    <lineage>
        <taxon>Eukaryota</taxon>
        <taxon>Viridiplantae</taxon>
        <taxon>Streptophyta</taxon>
        <taxon>Embryophyta</taxon>
        <taxon>Tracheophyta</taxon>
        <taxon>Spermatophyta</taxon>
        <taxon>Magnoliopsida</taxon>
        <taxon>eudicotyledons</taxon>
        <taxon>Gunneridae</taxon>
        <taxon>Pentapetalae</taxon>
        <taxon>rosids</taxon>
        <taxon>fabids</taxon>
        <taxon>Fabales</taxon>
        <taxon>Fabaceae</taxon>
        <taxon>Papilionoideae</taxon>
        <taxon>50 kb inversion clade</taxon>
        <taxon>NPAAA clade</taxon>
        <taxon>Hologalegina</taxon>
        <taxon>IRL clade</taxon>
        <taxon>Trifolieae</taxon>
        <taxon>Trifolium</taxon>
    </lineage>
</organism>
<dbReference type="AlphaFoldDB" id="A0A392MAM6"/>
<proteinExistence type="predicted"/>
<comment type="caution">
    <text evidence="1">The sequence shown here is derived from an EMBL/GenBank/DDBJ whole genome shotgun (WGS) entry which is preliminary data.</text>
</comment>
<dbReference type="EMBL" id="LXQA010006437">
    <property type="protein sequence ID" value="MCH84203.1"/>
    <property type="molecule type" value="Genomic_DNA"/>
</dbReference>
<protein>
    <submittedName>
        <fullName evidence="1">Serine/threonine-protein kinase dst1</fullName>
    </submittedName>
</protein>
<keyword evidence="1" id="KW-0418">Kinase</keyword>
<sequence>MAEDVFDKIKVLAWSWDLINCLERSLYFHDFVANCLTKEPRLRPAASEMFKMTELVQQE</sequence>
<evidence type="ECO:0000313" key="2">
    <source>
        <dbReference type="Proteomes" id="UP000265520"/>
    </source>
</evidence>
<evidence type="ECO:0000313" key="1">
    <source>
        <dbReference type="EMBL" id="MCH84203.1"/>
    </source>
</evidence>
<dbReference type="Proteomes" id="UP000265520">
    <property type="component" value="Unassembled WGS sequence"/>
</dbReference>
<accession>A0A392MAM6</accession>
<name>A0A392MAM6_9FABA</name>